<evidence type="ECO:0000259" key="1">
    <source>
        <dbReference type="Pfam" id="PF12673"/>
    </source>
</evidence>
<name>A0AAW4VYM4_9FIRM</name>
<sequence length="491" mass="53399">MELNQTSICYYEKKLAHISAATESADSIVPDTFPDIGRIVCAYGTAVITDQTPQNDRLLVSGTVQTTVLYEPENGGKLRRLSVPVTFAHIEECEGLTAESICSTVCRIAAVDAEAMNSRKVSVSVQLCFLTEGYCKAECDVTESVELDGIECLSHLQSITLLEQVRSYPVTILDDIQLADAAELSLLHTDCTMQVSECRAMHGRIIVKGEAVLHCLAMQEDDAVRVLNSSTPFTQILELPEAEEDALTAVRITVSEADCRLESDGMLSCTISAQAIVLLRQERRLRCIEDMYLPGKELAAQAEHPVLQNMPSAQPFIAEGSETLQTAQHVSHVIAAQAVCCGAKRVSESELQIKAGVRVLYLSDEQQLCAVQRIVPLTMPYSEAGEPEELTLSARATAAGERGLLLTVTANGAAATQERVTFCHISALEIKPKESSHNGVTLVLKQINGEERLWDIAKNCGTTEQAIRCANDLPAEAERVQNAMLLIPIQD</sequence>
<organism evidence="2 3">
    <name type="scientific">Agathobaculum butyriciproducens</name>
    <dbReference type="NCBI Taxonomy" id="1628085"/>
    <lineage>
        <taxon>Bacteria</taxon>
        <taxon>Bacillati</taxon>
        <taxon>Bacillota</taxon>
        <taxon>Clostridia</taxon>
        <taxon>Eubacteriales</taxon>
        <taxon>Butyricicoccaceae</taxon>
        <taxon>Agathobaculum</taxon>
    </lineage>
</organism>
<dbReference type="Proteomes" id="UP001298753">
    <property type="component" value="Unassembled WGS sequence"/>
</dbReference>
<feature type="domain" description="SipL SPOCS" evidence="1">
    <location>
        <begin position="186"/>
        <end position="261"/>
    </location>
</feature>
<evidence type="ECO:0000313" key="2">
    <source>
        <dbReference type="EMBL" id="MCC2175697.1"/>
    </source>
</evidence>
<dbReference type="RefSeq" id="WP_227599954.1">
    <property type="nucleotide sequence ID" value="NZ_JAJEPX010000001.1"/>
</dbReference>
<dbReference type="InterPro" id="IPR024300">
    <property type="entry name" value="SipL_SPOCS_dom"/>
</dbReference>
<dbReference type="Pfam" id="PF12673">
    <property type="entry name" value="SipL"/>
    <property type="match status" value="2"/>
</dbReference>
<evidence type="ECO:0000313" key="3">
    <source>
        <dbReference type="Proteomes" id="UP001298753"/>
    </source>
</evidence>
<reference evidence="2 3" key="1">
    <citation type="submission" date="2021-10" db="EMBL/GenBank/DDBJ databases">
        <title>Anaerobic single-cell dispensing facilitates the cultivation of human gut bacteria.</title>
        <authorList>
            <person name="Afrizal A."/>
        </authorList>
    </citation>
    <scope>NUCLEOTIDE SEQUENCE [LARGE SCALE GENOMIC DNA]</scope>
    <source>
        <strain evidence="2 3">CLA-AA-H270</strain>
    </source>
</reference>
<proteinExistence type="predicted"/>
<accession>A0AAW4VYM4</accession>
<feature type="domain" description="SipL SPOCS" evidence="1">
    <location>
        <begin position="35"/>
        <end position="114"/>
    </location>
</feature>
<protein>
    <submittedName>
        <fullName evidence="2">DUF3794 domain-containing protein</fullName>
    </submittedName>
</protein>
<dbReference type="EMBL" id="JAJEPX010000001">
    <property type="protein sequence ID" value="MCC2175697.1"/>
    <property type="molecule type" value="Genomic_DNA"/>
</dbReference>
<gene>
    <name evidence="2" type="ORF">LKD22_00900</name>
</gene>
<keyword evidence="3" id="KW-1185">Reference proteome</keyword>
<dbReference type="GeneID" id="98661151"/>
<dbReference type="AlphaFoldDB" id="A0AAW4VYM4"/>
<comment type="caution">
    <text evidence="2">The sequence shown here is derived from an EMBL/GenBank/DDBJ whole genome shotgun (WGS) entry which is preliminary data.</text>
</comment>